<dbReference type="InterPro" id="IPR003613">
    <property type="entry name" value="Ubox_domain"/>
</dbReference>
<comment type="pathway">
    <text evidence="2 5">Protein modification; protein ubiquitination.</text>
</comment>
<dbReference type="GO" id="GO:0016567">
    <property type="term" value="P:protein ubiquitination"/>
    <property type="evidence" value="ECO:0007669"/>
    <property type="project" value="UniProtKB-UniRule"/>
</dbReference>
<reference evidence="7 8" key="1">
    <citation type="journal article" date="2019" name="Genome Biol. Evol.">
        <title>Insights into the evolution of the New World diploid cottons (Gossypium, subgenus Houzingenia) based on genome sequencing.</title>
        <authorList>
            <person name="Grover C.E."/>
            <person name="Arick M.A. 2nd"/>
            <person name="Thrash A."/>
            <person name="Conover J.L."/>
            <person name="Sanders W.S."/>
            <person name="Peterson D.G."/>
            <person name="Frelichowski J.E."/>
            <person name="Scheffler J.A."/>
            <person name="Scheffler B.E."/>
            <person name="Wendel J.F."/>
        </authorList>
    </citation>
    <scope>NUCLEOTIDE SEQUENCE [LARGE SCALE GENOMIC DNA]</scope>
    <source>
        <strain evidence="7">185</strain>
        <tissue evidence="7">Leaf</tissue>
    </source>
</reference>
<dbReference type="SUPFAM" id="SSF57850">
    <property type="entry name" value="RING/U-box"/>
    <property type="match status" value="1"/>
</dbReference>
<dbReference type="InterPro" id="IPR016024">
    <property type="entry name" value="ARM-type_fold"/>
</dbReference>
<dbReference type="InterPro" id="IPR013083">
    <property type="entry name" value="Znf_RING/FYVE/PHD"/>
</dbReference>
<evidence type="ECO:0000259" key="6">
    <source>
        <dbReference type="PROSITE" id="PS51698"/>
    </source>
</evidence>
<evidence type="ECO:0000313" key="7">
    <source>
        <dbReference type="EMBL" id="MBA0684054.1"/>
    </source>
</evidence>
<feature type="domain" description="U-box" evidence="6">
    <location>
        <begin position="5"/>
        <end position="81"/>
    </location>
</feature>
<evidence type="ECO:0000256" key="4">
    <source>
        <dbReference type="ARBA" id="ARBA00022786"/>
    </source>
</evidence>
<dbReference type="Gene3D" id="3.30.40.10">
    <property type="entry name" value="Zinc/RING finger domain, C3HC4 (zinc finger)"/>
    <property type="match status" value="1"/>
</dbReference>
<feature type="non-terminal residue" evidence="7">
    <location>
        <position position="431"/>
    </location>
</feature>
<organism evidence="7 8">
    <name type="scientific">Gossypium aridum</name>
    <name type="common">American cotton</name>
    <name type="synonym">Erioxylum aridum</name>
    <dbReference type="NCBI Taxonomy" id="34290"/>
    <lineage>
        <taxon>Eukaryota</taxon>
        <taxon>Viridiplantae</taxon>
        <taxon>Streptophyta</taxon>
        <taxon>Embryophyta</taxon>
        <taxon>Tracheophyta</taxon>
        <taxon>Spermatophyta</taxon>
        <taxon>Magnoliopsida</taxon>
        <taxon>eudicotyledons</taxon>
        <taxon>Gunneridae</taxon>
        <taxon>Pentapetalae</taxon>
        <taxon>rosids</taxon>
        <taxon>malvids</taxon>
        <taxon>Malvales</taxon>
        <taxon>Malvaceae</taxon>
        <taxon>Malvoideae</taxon>
        <taxon>Gossypium</taxon>
    </lineage>
</organism>
<protein>
    <recommendedName>
        <fullName evidence="5 6">U-box domain-containing protein</fullName>
        <ecNumber evidence="5">2.3.2.27</ecNumber>
    </recommendedName>
    <alternativeName>
        <fullName evidence="5">RING-type E3 ubiquitin transferase PUB</fullName>
    </alternativeName>
</protein>
<dbReference type="PANTHER" id="PTHR22849:SF128">
    <property type="entry name" value="U-BOX DOMAIN-CONTAINING PROTEIN"/>
    <property type="match status" value="1"/>
</dbReference>
<dbReference type="PANTHER" id="PTHR22849">
    <property type="entry name" value="WDSAM1 PROTEIN"/>
    <property type="match status" value="1"/>
</dbReference>
<dbReference type="PROSITE" id="PS51698">
    <property type="entry name" value="U_BOX"/>
    <property type="match status" value="1"/>
</dbReference>
<evidence type="ECO:0000256" key="3">
    <source>
        <dbReference type="ARBA" id="ARBA00022679"/>
    </source>
</evidence>
<dbReference type="InterPro" id="IPR045185">
    <property type="entry name" value="PUB22/23/24-like"/>
</dbReference>
<evidence type="ECO:0000256" key="1">
    <source>
        <dbReference type="ARBA" id="ARBA00000900"/>
    </source>
</evidence>
<dbReference type="AlphaFoldDB" id="A0A7J8XAU3"/>
<dbReference type="EC" id="2.3.2.27" evidence="5"/>
<evidence type="ECO:0000313" key="8">
    <source>
        <dbReference type="Proteomes" id="UP000593577"/>
    </source>
</evidence>
<dbReference type="Proteomes" id="UP000593577">
    <property type="component" value="Unassembled WGS sequence"/>
</dbReference>
<dbReference type="InterPro" id="IPR045210">
    <property type="entry name" value="RING-Ubox_PUB"/>
</dbReference>
<sequence>MDEIEIPQYFICPISLQIMKDPVTAVTGITYDRESIEQWLKTAKDTICPVTKQVLPSSSCLTPNHTLRRLIQAWSTENASGGIDRVPTPKSPLCKSRLLKLIRELEVPGLYVNALKKLQVLAKDNSKFMEEAGVPKAMVLLLIRCCNQSKTIGVEQALRILYLTWTPSGEIKAAVNENHRIIDCLTWIQGCDIANPVVVKTLAMQVLKRVIEAANTRLLEKLKPEFMEEMLRVLKLKFSQQATKSALQILIQVCLWGRNRSKIVQANAMFELVELELEKPEKNITELIFNLLAHLCSCADGRAEFLSHAGSIAMVAKRILRVSPATDDQAVHILSLISKNAATKEVLSEMLRVGAVTKLCMVIQADCSTYLKQKAREVLRPHSNLWNNSPCIAVYLLTRYQSLIPNGIIQGKSSVYNSVVWVRNNDSANGW</sequence>
<comment type="caution">
    <text evidence="7">The sequence shown here is derived from an EMBL/GenBank/DDBJ whole genome shotgun (WGS) entry which is preliminary data.</text>
</comment>
<dbReference type="Gene3D" id="1.25.10.10">
    <property type="entry name" value="Leucine-rich Repeat Variant"/>
    <property type="match status" value="1"/>
</dbReference>
<dbReference type="Pfam" id="PF04564">
    <property type="entry name" value="U-box"/>
    <property type="match status" value="1"/>
</dbReference>
<keyword evidence="8" id="KW-1185">Reference proteome</keyword>
<name>A0A7J8XAU3_GOSAI</name>
<dbReference type="EMBL" id="JABFAA010000006">
    <property type="protein sequence ID" value="MBA0684054.1"/>
    <property type="molecule type" value="Genomic_DNA"/>
</dbReference>
<evidence type="ECO:0000256" key="5">
    <source>
        <dbReference type="RuleBase" id="RU369093"/>
    </source>
</evidence>
<keyword evidence="3 5" id="KW-0808">Transferase</keyword>
<gene>
    <name evidence="7" type="ORF">Goari_025665</name>
</gene>
<dbReference type="InterPro" id="IPR058678">
    <property type="entry name" value="ARM_PUB"/>
</dbReference>
<dbReference type="Pfam" id="PF25598">
    <property type="entry name" value="ARM_PUB"/>
    <property type="match status" value="1"/>
</dbReference>
<dbReference type="GO" id="GO:0061630">
    <property type="term" value="F:ubiquitin protein ligase activity"/>
    <property type="evidence" value="ECO:0007669"/>
    <property type="project" value="UniProtKB-UniRule"/>
</dbReference>
<proteinExistence type="predicted"/>
<dbReference type="SMART" id="SM00504">
    <property type="entry name" value="Ubox"/>
    <property type="match status" value="1"/>
</dbReference>
<keyword evidence="4 5" id="KW-0833">Ubl conjugation pathway</keyword>
<comment type="function">
    <text evidence="5">Functions as an E3 ubiquitin ligase.</text>
</comment>
<dbReference type="CDD" id="cd16664">
    <property type="entry name" value="RING-Ubox_PUB"/>
    <property type="match status" value="1"/>
</dbReference>
<comment type="catalytic activity">
    <reaction evidence="1 5">
        <text>S-ubiquitinyl-[E2 ubiquitin-conjugating enzyme]-L-cysteine + [acceptor protein]-L-lysine = [E2 ubiquitin-conjugating enzyme]-L-cysteine + N(6)-ubiquitinyl-[acceptor protein]-L-lysine.</text>
        <dbReference type="EC" id="2.3.2.27"/>
    </reaction>
</comment>
<dbReference type="SUPFAM" id="SSF48371">
    <property type="entry name" value="ARM repeat"/>
    <property type="match status" value="1"/>
</dbReference>
<dbReference type="UniPathway" id="UPA00143"/>
<dbReference type="InterPro" id="IPR011989">
    <property type="entry name" value="ARM-like"/>
</dbReference>
<evidence type="ECO:0000256" key="2">
    <source>
        <dbReference type="ARBA" id="ARBA00004906"/>
    </source>
</evidence>
<accession>A0A7J8XAU3</accession>